<sequence>MTRWTGPGKDAMLATNPRDHQDSSLTPTSATDSGFRKRVIPAGLTVIGNYSLSCGRTRRVRTKAVPSGNVGGTVQELYDSWKVGTATQSPEPPTTDDREFR</sequence>
<comment type="caution">
    <text evidence="2">The sequence shown here is derived from an EMBL/GenBank/DDBJ whole genome shotgun (WGS) entry which is preliminary data.</text>
</comment>
<feature type="region of interest" description="Disordered" evidence="1">
    <location>
        <begin position="1"/>
        <end position="34"/>
    </location>
</feature>
<gene>
    <name evidence="2" type="ORF">GCM10009836_35970</name>
</gene>
<evidence type="ECO:0000313" key="3">
    <source>
        <dbReference type="Proteomes" id="UP001500449"/>
    </source>
</evidence>
<keyword evidence="3" id="KW-1185">Reference proteome</keyword>
<accession>A0ABN2N5U8</accession>
<evidence type="ECO:0000313" key="2">
    <source>
        <dbReference type="EMBL" id="GAA1852683.1"/>
    </source>
</evidence>
<feature type="compositionally biased region" description="Polar residues" evidence="1">
    <location>
        <begin position="23"/>
        <end position="32"/>
    </location>
</feature>
<organism evidence="2 3">
    <name type="scientific">Pseudonocardia ailaonensis</name>
    <dbReference type="NCBI Taxonomy" id="367279"/>
    <lineage>
        <taxon>Bacteria</taxon>
        <taxon>Bacillati</taxon>
        <taxon>Actinomycetota</taxon>
        <taxon>Actinomycetes</taxon>
        <taxon>Pseudonocardiales</taxon>
        <taxon>Pseudonocardiaceae</taxon>
        <taxon>Pseudonocardia</taxon>
    </lineage>
</organism>
<feature type="region of interest" description="Disordered" evidence="1">
    <location>
        <begin position="81"/>
        <end position="101"/>
    </location>
</feature>
<dbReference type="Proteomes" id="UP001500449">
    <property type="component" value="Unassembled WGS sequence"/>
</dbReference>
<dbReference type="EMBL" id="BAAAQK010000009">
    <property type="protein sequence ID" value="GAA1852683.1"/>
    <property type="molecule type" value="Genomic_DNA"/>
</dbReference>
<reference evidence="2 3" key="1">
    <citation type="journal article" date="2019" name="Int. J. Syst. Evol. Microbiol.">
        <title>The Global Catalogue of Microorganisms (GCM) 10K type strain sequencing project: providing services to taxonomists for standard genome sequencing and annotation.</title>
        <authorList>
            <consortium name="The Broad Institute Genomics Platform"/>
            <consortium name="The Broad Institute Genome Sequencing Center for Infectious Disease"/>
            <person name="Wu L."/>
            <person name="Ma J."/>
        </authorList>
    </citation>
    <scope>NUCLEOTIDE SEQUENCE [LARGE SCALE GENOMIC DNA]</scope>
    <source>
        <strain evidence="2 3">JCM 16009</strain>
    </source>
</reference>
<protein>
    <submittedName>
        <fullName evidence="2">Uncharacterized protein</fullName>
    </submittedName>
</protein>
<evidence type="ECO:0000256" key="1">
    <source>
        <dbReference type="SAM" id="MobiDB-lite"/>
    </source>
</evidence>
<proteinExistence type="predicted"/>
<name>A0ABN2N5U8_9PSEU</name>